<keyword evidence="2" id="KW-1003">Cell membrane</keyword>
<feature type="transmembrane region" description="Helical" evidence="6">
    <location>
        <begin position="139"/>
        <end position="162"/>
    </location>
</feature>
<reference evidence="8" key="1">
    <citation type="journal article" date="2019" name="Int. J. Syst. Evol. Microbiol.">
        <title>The Global Catalogue of Microorganisms (GCM) 10K type strain sequencing project: providing services to taxonomists for standard genome sequencing and annotation.</title>
        <authorList>
            <consortium name="The Broad Institute Genomics Platform"/>
            <consortium name="The Broad Institute Genome Sequencing Center for Infectious Disease"/>
            <person name="Wu L."/>
            <person name="Ma J."/>
        </authorList>
    </citation>
    <scope>NUCLEOTIDE SEQUENCE [LARGE SCALE GENOMIC DNA]</scope>
    <source>
        <strain evidence="8">JCM 32226</strain>
    </source>
</reference>
<proteinExistence type="predicted"/>
<accession>A0ABP8Q8I5</accession>
<comment type="caution">
    <text evidence="7">The sequence shown here is derived from an EMBL/GenBank/DDBJ whole genome shotgun (WGS) entry which is preliminary data.</text>
</comment>
<dbReference type="Pfam" id="PF01810">
    <property type="entry name" value="LysE"/>
    <property type="match status" value="1"/>
</dbReference>
<feature type="transmembrane region" description="Helical" evidence="6">
    <location>
        <begin position="182"/>
        <end position="198"/>
    </location>
</feature>
<keyword evidence="8" id="KW-1185">Reference proteome</keyword>
<organism evidence="7 8">
    <name type="scientific">Pseudaeromonas paramecii</name>
    <dbReference type="NCBI Taxonomy" id="2138166"/>
    <lineage>
        <taxon>Bacteria</taxon>
        <taxon>Pseudomonadati</taxon>
        <taxon>Pseudomonadota</taxon>
        <taxon>Gammaproteobacteria</taxon>
        <taxon>Aeromonadales</taxon>
        <taxon>Aeromonadaceae</taxon>
        <taxon>Pseudaeromonas</taxon>
    </lineage>
</organism>
<gene>
    <name evidence="7" type="ORF">GCM10023095_19290</name>
</gene>
<dbReference type="InterPro" id="IPR001123">
    <property type="entry name" value="LeuE-type"/>
</dbReference>
<dbReference type="EMBL" id="BAABFC010000012">
    <property type="protein sequence ID" value="GAA4499338.1"/>
    <property type="molecule type" value="Genomic_DNA"/>
</dbReference>
<dbReference type="Proteomes" id="UP001501321">
    <property type="component" value="Unassembled WGS sequence"/>
</dbReference>
<feature type="transmembrane region" description="Helical" evidence="6">
    <location>
        <begin position="6"/>
        <end position="27"/>
    </location>
</feature>
<keyword evidence="4 6" id="KW-1133">Transmembrane helix</keyword>
<name>A0ABP8Q8I5_9GAMM</name>
<evidence type="ECO:0000313" key="7">
    <source>
        <dbReference type="EMBL" id="GAA4499338.1"/>
    </source>
</evidence>
<evidence type="ECO:0000256" key="6">
    <source>
        <dbReference type="SAM" id="Phobius"/>
    </source>
</evidence>
<keyword evidence="5 6" id="KW-0472">Membrane</keyword>
<evidence type="ECO:0000313" key="8">
    <source>
        <dbReference type="Proteomes" id="UP001501321"/>
    </source>
</evidence>
<evidence type="ECO:0000256" key="3">
    <source>
        <dbReference type="ARBA" id="ARBA00022692"/>
    </source>
</evidence>
<evidence type="ECO:0000256" key="5">
    <source>
        <dbReference type="ARBA" id="ARBA00023136"/>
    </source>
</evidence>
<feature type="transmembrane region" description="Helical" evidence="6">
    <location>
        <begin position="73"/>
        <end position="91"/>
    </location>
</feature>
<protein>
    <submittedName>
        <fullName evidence="7">LysE family translocator</fullName>
    </submittedName>
</protein>
<comment type="subcellular location">
    <subcellularLocation>
        <location evidence="1">Cell membrane</location>
        <topology evidence="1">Multi-pass membrane protein</topology>
    </subcellularLocation>
</comment>
<evidence type="ECO:0000256" key="4">
    <source>
        <dbReference type="ARBA" id="ARBA00022989"/>
    </source>
</evidence>
<dbReference type="RefSeq" id="WP_345012461.1">
    <property type="nucleotide sequence ID" value="NZ_BAABFC010000012.1"/>
</dbReference>
<keyword evidence="3 6" id="KW-0812">Transmembrane</keyword>
<dbReference type="PANTHER" id="PTHR30086">
    <property type="entry name" value="ARGININE EXPORTER PROTEIN ARGO"/>
    <property type="match status" value="1"/>
</dbReference>
<dbReference type="PANTHER" id="PTHR30086:SF20">
    <property type="entry name" value="ARGININE EXPORTER PROTEIN ARGO-RELATED"/>
    <property type="match status" value="1"/>
</dbReference>
<evidence type="ECO:0000256" key="1">
    <source>
        <dbReference type="ARBA" id="ARBA00004651"/>
    </source>
</evidence>
<sequence length="199" mass="21675">MEMQWWGPLAAFALVSSITPGPNNLMLTSAGARFGLQRTLLHVVGISAGMGLMLLLVSLGLGELFAAQPMVQWGLRLVGSAYLLWLGWLIGRAGAPSLAPDSRDKPMAFHQAVLFQFVNPKAWMMSLSAISSFTLAGEAYWGSVAWLIGLFCLICLGSCLLWAQFGVQVGQWLKTPLSWRRFNGVMGLLTAACVVMIWR</sequence>
<evidence type="ECO:0000256" key="2">
    <source>
        <dbReference type="ARBA" id="ARBA00022475"/>
    </source>
</evidence>
<feature type="transmembrane region" description="Helical" evidence="6">
    <location>
        <begin position="112"/>
        <end position="133"/>
    </location>
</feature>
<feature type="transmembrane region" description="Helical" evidence="6">
    <location>
        <begin position="39"/>
        <end position="61"/>
    </location>
</feature>